<evidence type="ECO:0000313" key="3">
    <source>
        <dbReference type="Proteomes" id="UP001273166"/>
    </source>
</evidence>
<dbReference type="GeneID" id="87885802"/>
<proteinExistence type="predicted"/>
<dbReference type="EMBL" id="JAUDZG010000004">
    <property type="protein sequence ID" value="KAK3305669.1"/>
    <property type="molecule type" value="Genomic_DNA"/>
</dbReference>
<evidence type="ECO:0000313" key="2">
    <source>
        <dbReference type="EMBL" id="KAK3305669.1"/>
    </source>
</evidence>
<name>A0AAJ0GT90_9PEZI</name>
<dbReference type="PANTHER" id="PTHR40619:SF3">
    <property type="entry name" value="FUNGAL STAND N-TERMINAL GOODBYE DOMAIN-CONTAINING PROTEIN"/>
    <property type="match status" value="1"/>
</dbReference>
<sequence>MGSHPLSIPNNGPASNVGQVEVQTQNNQFASGAKDVRVDERKQVFYTYHITLNDSPRPDESRWPEYWRDGARFAQRSNYSNSPNDSRWSVLLADFASAQEDARLNAEIQQRWQQTWPSVRKLEEAVVAFRSSKRHKGGKESDDSDIADEPHPPDIVTEDAVHAELEASICFYKRGSRKQSPVLGSLRAISTNTTRDQDRPDDDVVETVATIVRAFTGGLDDYFSAMRANRLTRAMETDTIEIFESLAAIFVQLLEFGRRRLRCSIPAETLLGYLGYEDAGQSTREIDSCLRLARPNARGMRTLAAFTKRREYQKWLKTESEHSALLVRPSSTWALEQTLRRRSFSPLSFLYARLAREYAGQSRVVVLSYFCGLHAPGGDAAPGATVTRAAGGTAHLLSQLIGQLLSHPTVARIYAEEPVLFDRHWTKGIKAWSVKKLIKVFSALVGRLRPHKLVIFCFIDAITRLETRGPGRELHLQEDAESLFAELRDLVQEQKKGRKRMKGDYMVFKLLVSAGARRVAAQSFFDTGEVIDLG</sequence>
<dbReference type="Proteomes" id="UP001273166">
    <property type="component" value="Unassembled WGS sequence"/>
</dbReference>
<feature type="region of interest" description="Disordered" evidence="1">
    <location>
        <begin position="131"/>
        <end position="154"/>
    </location>
</feature>
<accession>A0AAJ0GT90</accession>
<dbReference type="RefSeq" id="XP_062721449.1">
    <property type="nucleotide sequence ID" value="XM_062866973.1"/>
</dbReference>
<evidence type="ECO:0000256" key="1">
    <source>
        <dbReference type="SAM" id="MobiDB-lite"/>
    </source>
</evidence>
<gene>
    <name evidence="2" type="ORF">B0T15DRAFT_493817</name>
</gene>
<reference evidence="2" key="2">
    <citation type="submission" date="2023-06" db="EMBL/GenBank/DDBJ databases">
        <authorList>
            <consortium name="Lawrence Berkeley National Laboratory"/>
            <person name="Mondo S.J."/>
            <person name="Hensen N."/>
            <person name="Bonometti L."/>
            <person name="Westerberg I."/>
            <person name="Brannstrom I.O."/>
            <person name="Guillou S."/>
            <person name="Cros-Aarteil S."/>
            <person name="Calhoun S."/>
            <person name="Haridas S."/>
            <person name="Kuo A."/>
            <person name="Pangilinan J."/>
            <person name="Riley R."/>
            <person name="Labutti K."/>
            <person name="Andreopoulos B."/>
            <person name="Lipzen A."/>
            <person name="Chen C."/>
            <person name="Yanf M."/>
            <person name="Daum C."/>
            <person name="Ng V."/>
            <person name="Clum A."/>
            <person name="Steindorff A."/>
            <person name="Ohm R."/>
            <person name="Martin F."/>
            <person name="Silar P."/>
            <person name="Natvig D."/>
            <person name="Lalanne C."/>
            <person name="Gautier V."/>
            <person name="Ament-Velasquez S.L."/>
            <person name="Kruys A."/>
            <person name="Hutchinson M.I."/>
            <person name="Powell A.J."/>
            <person name="Barry K."/>
            <person name="Miller A.N."/>
            <person name="Grigoriev I.V."/>
            <person name="Debuchy R."/>
            <person name="Gladieux P."/>
            <person name="Thoren M.H."/>
            <person name="Johannesson H."/>
        </authorList>
    </citation>
    <scope>NUCLEOTIDE SEQUENCE</scope>
    <source>
        <strain evidence="2">CBS 333.67</strain>
    </source>
</reference>
<keyword evidence="3" id="KW-1185">Reference proteome</keyword>
<organism evidence="2 3">
    <name type="scientific">Chaetomium strumarium</name>
    <dbReference type="NCBI Taxonomy" id="1170767"/>
    <lineage>
        <taxon>Eukaryota</taxon>
        <taxon>Fungi</taxon>
        <taxon>Dikarya</taxon>
        <taxon>Ascomycota</taxon>
        <taxon>Pezizomycotina</taxon>
        <taxon>Sordariomycetes</taxon>
        <taxon>Sordariomycetidae</taxon>
        <taxon>Sordariales</taxon>
        <taxon>Chaetomiaceae</taxon>
        <taxon>Chaetomium</taxon>
    </lineage>
</organism>
<protein>
    <submittedName>
        <fullName evidence="2">Uncharacterized protein</fullName>
    </submittedName>
</protein>
<reference evidence="2" key="1">
    <citation type="journal article" date="2023" name="Mol. Phylogenet. Evol.">
        <title>Genome-scale phylogeny and comparative genomics of the fungal order Sordariales.</title>
        <authorList>
            <person name="Hensen N."/>
            <person name="Bonometti L."/>
            <person name="Westerberg I."/>
            <person name="Brannstrom I.O."/>
            <person name="Guillou S."/>
            <person name="Cros-Aarteil S."/>
            <person name="Calhoun S."/>
            <person name="Haridas S."/>
            <person name="Kuo A."/>
            <person name="Mondo S."/>
            <person name="Pangilinan J."/>
            <person name="Riley R."/>
            <person name="LaButti K."/>
            <person name="Andreopoulos B."/>
            <person name="Lipzen A."/>
            <person name="Chen C."/>
            <person name="Yan M."/>
            <person name="Daum C."/>
            <person name="Ng V."/>
            <person name="Clum A."/>
            <person name="Steindorff A."/>
            <person name="Ohm R.A."/>
            <person name="Martin F."/>
            <person name="Silar P."/>
            <person name="Natvig D.O."/>
            <person name="Lalanne C."/>
            <person name="Gautier V."/>
            <person name="Ament-Velasquez S.L."/>
            <person name="Kruys A."/>
            <person name="Hutchinson M.I."/>
            <person name="Powell A.J."/>
            <person name="Barry K."/>
            <person name="Miller A.N."/>
            <person name="Grigoriev I.V."/>
            <person name="Debuchy R."/>
            <person name="Gladieux P."/>
            <person name="Hiltunen Thoren M."/>
            <person name="Johannesson H."/>
        </authorList>
    </citation>
    <scope>NUCLEOTIDE SEQUENCE</scope>
    <source>
        <strain evidence="2">CBS 333.67</strain>
    </source>
</reference>
<dbReference type="PANTHER" id="PTHR40619">
    <property type="entry name" value="FUNGAL STAND N-TERMINAL GOODBYE DOMAIN-CONTAINING PROTEIN"/>
    <property type="match status" value="1"/>
</dbReference>
<comment type="caution">
    <text evidence="2">The sequence shown here is derived from an EMBL/GenBank/DDBJ whole genome shotgun (WGS) entry which is preliminary data.</text>
</comment>
<dbReference type="AlphaFoldDB" id="A0AAJ0GT90"/>